<evidence type="ECO:0000256" key="7">
    <source>
        <dbReference type="ARBA" id="ARBA00023242"/>
    </source>
</evidence>
<dbReference type="GO" id="GO:0003677">
    <property type="term" value="F:DNA binding"/>
    <property type="evidence" value="ECO:0007669"/>
    <property type="project" value="UniProtKB-KW"/>
</dbReference>
<keyword evidence="3" id="KW-0805">Transcription regulation</keyword>
<dbReference type="PROSITE" id="PS51294">
    <property type="entry name" value="HTH_MYB"/>
    <property type="match status" value="2"/>
</dbReference>
<gene>
    <name evidence="10" type="ORF">RchiOBHm_Chr2g0152151</name>
</gene>
<dbReference type="OMA" id="MIDPEDY"/>
<dbReference type="Proteomes" id="UP000238479">
    <property type="component" value="Chromosome 2"/>
</dbReference>
<dbReference type="GO" id="GO:0005634">
    <property type="term" value="C:nucleus"/>
    <property type="evidence" value="ECO:0007669"/>
    <property type="project" value="UniProtKB-SubCell"/>
</dbReference>
<dbReference type="Gramene" id="PRQ52132">
    <property type="protein sequence ID" value="PRQ52132"/>
    <property type="gene ID" value="RchiOBHm_Chr2g0152151"/>
</dbReference>
<comment type="caution">
    <text evidence="10">The sequence shown here is derived from an EMBL/GenBank/DDBJ whole genome shotgun (WGS) entry which is preliminary data.</text>
</comment>
<name>A0A2P6S0C3_ROSCH</name>
<evidence type="ECO:0000256" key="2">
    <source>
        <dbReference type="ARBA" id="ARBA00022737"/>
    </source>
</evidence>
<evidence type="ECO:0000256" key="1">
    <source>
        <dbReference type="ARBA" id="ARBA00004123"/>
    </source>
</evidence>
<feature type="domain" description="Myb-like" evidence="8">
    <location>
        <begin position="10"/>
        <end position="62"/>
    </location>
</feature>
<comment type="subcellular location">
    <subcellularLocation>
        <location evidence="1">Nucleus</location>
    </subcellularLocation>
</comment>
<dbReference type="InterPro" id="IPR015495">
    <property type="entry name" value="Myb_TF_plants"/>
</dbReference>
<evidence type="ECO:0000256" key="5">
    <source>
        <dbReference type="ARBA" id="ARBA00023159"/>
    </source>
</evidence>
<sequence length="211" mass="24055">MASEKQEPTAREFVKGKWTTQEDEKLTEAIAVHGAKKWNSLASKAGLNRNGKSCRLRWVNYLRPNLKRGDMSDQEEDMIIRLHKLLGNRWSLIAGRLPGRTDNEIKNYWNTHLSKKINQKEKQSSNGSNSTIQIPTVDEKPSVADDDRKVHVEMKQECLSSGVGTSAALIKKEVMIDPEDYSNTNINNIDVDDFFNLLHKEPLSWEVPQIP</sequence>
<dbReference type="PANTHER" id="PTHR47999">
    <property type="entry name" value="TRANSCRIPTION FACTOR MYB8-RELATED-RELATED"/>
    <property type="match status" value="1"/>
</dbReference>
<dbReference type="FunFam" id="1.10.10.60:FF:000011">
    <property type="entry name" value="Myb transcription factor"/>
    <property type="match status" value="1"/>
</dbReference>
<dbReference type="SMART" id="SM00717">
    <property type="entry name" value="SANT"/>
    <property type="match status" value="2"/>
</dbReference>
<dbReference type="PANTHER" id="PTHR47999:SF107">
    <property type="entry name" value="TRANSCRIPTION FACTOR MYB114-LIKE"/>
    <property type="match status" value="1"/>
</dbReference>
<reference evidence="10 11" key="1">
    <citation type="journal article" date="2018" name="Nat. Genet.">
        <title>The Rosa genome provides new insights in the design of modern roses.</title>
        <authorList>
            <person name="Bendahmane M."/>
        </authorList>
    </citation>
    <scope>NUCLEOTIDE SEQUENCE [LARGE SCALE GENOMIC DNA]</scope>
    <source>
        <strain evidence="11">cv. Old Blush</strain>
    </source>
</reference>
<keyword evidence="4" id="KW-0238">DNA-binding</keyword>
<dbReference type="InterPro" id="IPR009057">
    <property type="entry name" value="Homeodomain-like_sf"/>
</dbReference>
<keyword evidence="7" id="KW-0539">Nucleus</keyword>
<dbReference type="FunFam" id="1.10.10.60:FF:000302">
    <property type="entry name" value="Transcription factor TT2"/>
    <property type="match status" value="1"/>
</dbReference>
<evidence type="ECO:0000313" key="11">
    <source>
        <dbReference type="Proteomes" id="UP000238479"/>
    </source>
</evidence>
<evidence type="ECO:0000256" key="4">
    <source>
        <dbReference type="ARBA" id="ARBA00023125"/>
    </source>
</evidence>
<dbReference type="AlphaFoldDB" id="A0A2P6S0C3"/>
<dbReference type="InterPro" id="IPR001005">
    <property type="entry name" value="SANT/Myb"/>
</dbReference>
<organism evidence="10 11">
    <name type="scientific">Rosa chinensis</name>
    <name type="common">China rose</name>
    <dbReference type="NCBI Taxonomy" id="74649"/>
    <lineage>
        <taxon>Eukaryota</taxon>
        <taxon>Viridiplantae</taxon>
        <taxon>Streptophyta</taxon>
        <taxon>Embryophyta</taxon>
        <taxon>Tracheophyta</taxon>
        <taxon>Spermatophyta</taxon>
        <taxon>Magnoliopsida</taxon>
        <taxon>eudicotyledons</taxon>
        <taxon>Gunneridae</taxon>
        <taxon>Pentapetalae</taxon>
        <taxon>rosids</taxon>
        <taxon>fabids</taxon>
        <taxon>Rosales</taxon>
        <taxon>Rosaceae</taxon>
        <taxon>Rosoideae</taxon>
        <taxon>Rosoideae incertae sedis</taxon>
        <taxon>Rosa</taxon>
    </lineage>
</organism>
<evidence type="ECO:0000313" key="10">
    <source>
        <dbReference type="EMBL" id="PRQ52132.1"/>
    </source>
</evidence>
<keyword evidence="6" id="KW-0804">Transcription</keyword>
<dbReference type="CDD" id="cd00167">
    <property type="entry name" value="SANT"/>
    <property type="match status" value="2"/>
</dbReference>
<dbReference type="InterPro" id="IPR017930">
    <property type="entry name" value="Myb_dom"/>
</dbReference>
<feature type="domain" description="HTH myb-type" evidence="9">
    <location>
        <begin position="10"/>
        <end position="62"/>
    </location>
</feature>
<evidence type="ECO:0000259" key="9">
    <source>
        <dbReference type="PROSITE" id="PS51294"/>
    </source>
</evidence>
<dbReference type="OrthoDB" id="2143914at2759"/>
<protein>
    <submittedName>
        <fullName evidence="10">Putative transcription factor MYB-HB-like family</fullName>
    </submittedName>
</protein>
<dbReference type="EMBL" id="PDCK01000040">
    <property type="protein sequence ID" value="PRQ52132.1"/>
    <property type="molecule type" value="Genomic_DNA"/>
</dbReference>
<evidence type="ECO:0000259" key="8">
    <source>
        <dbReference type="PROSITE" id="PS50090"/>
    </source>
</evidence>
<accession>A0A2P6S0C3</accession>
<dbReference type="PROSITE" id="PS50090">
    <property type="entry name" value="MYB_LIKE"/>
    <property type="match status" value="2"/>
</dbReference>
<keyword evidence="11" id="KW-1185">Reference proteome</keyword>
<evidence type="ECO:0000256" key="3">
    <source>
        <dbReference type="ARBA" id="ARBA00023015"/>
    </source>
</evidence>
<evidence type="ECO:0000256" key="6">
    <source>
        <dbReference type="ARBA" id="ARBA00023163"/>
    </source>
</evidence>
<dbReference type="SUPFAM" id="SSF46689">
    <property type="entry name" value="Homeodomain-like"/>
    <property type="match status" value="1"/>
</dbReference>
<feature type="domain" description="Myb-like" evidence="8">
    <location>
        <begin position="63"/>
        <end position="113"/>
    </location>
</feature>
<keyword evidence="2" id="KW-0677">Repeat</keyword>
<dbReference type="Pfam" id="PF00249">
    <property type="entry name" value="Myb_DNA-binding"/>
    <property type="match status" value="2"/>
</dbReference>
<keyword evidence="5" id="KW-0010">Activator</keyword>
<proteinExistence type="predicted"/>
<feature type="domain" description="HTH myb-type" evidence="9">
    <location>
        <begin position="63"/>
        <end position="117"/>
    </location>
</feature>
<dbReference type="Gene3D" id="1.10.10.60">
    <property type="entry name" value="Homeodomain-like"/>
    <property type="match status" value="2"/>
</dbReference>